<dbReference type="PANTHER" id="PTHR21669">
    <property type="entry name" value="CAPZ-INTERACTING PROTEIN AND RELATED PROTEINS"/>
    <property type="match status" value="1"/>
</dbReference>
<dbReference type="GO" id="GO:0005634">
    <property type="term" value="C:nucleus"/>
    <property type="evidence" value="ECO:0007669"/>
    <property type="project" value="TreeGrafter"/>
</dbReference>
<accession>A0AAV5IJD8</accession>
<feature type="region of interest" description="Disordered" evidence="1">
    <location>
        <begin position="53"/>
        <end position="100"/>
    </location>
</feature>
<comment type="caution">
    <text evidence="3">The sequence shown here is derived from an EMBL/GenBank/DDBJ whole genome shotgun (WGS) entry which is preliminary data.</text>
</comment>
<keyword evidence="4" id="KW-1185">Reference proteome</keyword>
<evidence type="ECO:0000313" key="3">
    <source>
        <dbReference type="EMBL" id="GKU98464.1"/>
    </source>
</evidence>
<proteinExistence type="predicted"/>
<protein>
    <recommendedName>
        <fullName evidence="2">Hpc2-related domain-containing protein</fullName>
    </recommendedName>
</protein>
<feature type="compositionally biased region" description="Polar residues" evidence="1">
    <location>
        <begin position="214"/>
        <end position="227"/>
    </location>
</feature>
<dbReference type="GO" id="GO:0006325">
    <property type="term" value="P:chromatin organization"/>
    <property type="evidence" value="ECO:0007669"/>
    <property type="project" value="TreeGrafter"/>
</dbReference>
<reference evidence="3 4" key="1">
    <citation type="journal article" date="2021" name="Commun. Biol.">
        <title>The genome of Shorea leprosula (Dipterocarpaceae) highlights the ecological relevance of drought in aseasonal tropical rainforests.</title>
        <authorList>
            <person name="Ng K.K.S."/>
            <person name="Kobayashi M.J."/>
            <person name="Fawcett J.A."/>
            <person name="Hatakeyama M."/>
            <person name="Paape T."/>
            <person name="Ng C.H."/>
            <person name="Ang C.C."/>
            <person name="Tnah L.H."/>
            <person name="Lee C.T."/>
            <person name="Nishiyama T."/>
            <person name="Sese J."/>
            <person name="O'Brien M.J."/>
            <person name="Copetti D."/>
            <person name="Mohd Noor M.I."/>
            <person name="Ong R.C."/>
            <person name="Putra M."/>
            <person name="Sireger I.Z."/>
            <person name="Indrioko S."/>
            <person name="Kosugi Y."/>
            <person name="Izuno A."/>
            <person name="Isagi Y."/>
            <person name="Lee S.L."/>
            <person name="Shimizu K.K."/>
        </authorList>
    </citation>
    <scope>NUCLEOTIDE SEQUENCE [LARGE SCALE GENOMIC DNA]</scope>
    <source>
        <strain evidence="3">214</strain>
    </source>
</reference>
<dbReference type="Proteomes" id="UP001054252">
    <property type="component" value="Unassembled WGS sequence"/>
</dbReference>
<evidence type="ECO:0000256" key="1">
    <source>
        <dbReference type="SAM" id="MobiDB-lite"/>
    </source>
</evidence>
<feature type="region of interest" description="Disordered" evidence="1">
    <location>
        <begin position="1"/>
        <end position="21"/>
    </location>
</feature>
<feature type="compositionally biased region" description="Polar residues" evidence="1">
    <location>
        <begin position="669"/>
        <end position="679"/>
    </location>
</feature>
<dbReference type="InterPro" id="IPR014840">
    <property type="entry name" value="HRD"/>
</dbReference>
<organism evidence="3 4">
    <name type="scientific">Rubroshorea leprosula</name>
    <dbReference type="NCBI Taxonomy" id="152421"/>
    <lineage>
        <taxon>Eukaryota</taxon>
        <taxon>Viridiplantae</taxon>
        <taxon>Streptophyta</taxon>
        <taxon>Embryophyta</taxon>
        <taxon>Tracheophyta</taxon>
        <taxon>Spermatophyta</taxon>
        <taxon>Magnoliopsida</taxon>
        <taxon>eudicotyledons</taxon>
        <taxon>Gunneridae</taxon>
        <taxon>Pentapetalae</taxon>
        <taxon>rosids</taxon>
        <taxon>malvids</taxon>
        <taxon>Malvales</taxon>
        <taxon>Dipterocarpaceae</taxon>
        <taxon>Rubroshorea</taxon>
    </lineage>
</organism>
<dbReference type="AlphaFoldDB" id="A0AAV5IJD8"/>
<feature type="region of interest" description="Disordered" evidence="1">
    <location>
        <begin position="112"/>
        <end position="136"/>
    </location>
</feature>
<feature type="compositionally biased region" description="Basic and acidic residues" evidence="1">
    <location>
        <begin position="187"/>
        <end position="196"/>
    </location>
</feature>
<feature type="region of interest" description="Disordered" evidence="1">
    <location>
        <begin position="162"/>
        <end position="227"/>
    </location>
</feature>
<sequence length="763" mass="84643">MAEEKSGGGGGGESSGVVLPKMIKSGDRQVVRVELRPGETTYVSWRKLMKEAERVNGSSASASVSVPDPPPNAHPNLQSRIVPGQPAQKEAKDEPHPHRFSAVIEKIERLYMGKDSSEEEELDDVPDDDQYDTEDSFIDDAELDEYFEVDNSTIKHDGFFVNRGKLERNEPAAAPNQQPKKRRRKDVAKTHGESAEGRVSNRHVKTSKMPAANAETSLGKNSSNPSQNLNVINEQFRDVKGQNQLGVSGIPSRKKLADTEMMSDPSYLKVLNGDASASMADVKGIEKPMTGVLQSKNISTNKFNETGGSSEALHQTYIHKNAYAQPKFQHGKPLSNVEQPGPLAGMRDKNDIRELPDLNVSEGRSAMQTAKTSHMHRKDGSAIRTKGSMLEKAIRELEKMVAESRPPAAENQEADTATQGTKRRLPREIKQKLDKVAKLALASQGKISKELVNRLMSILGHLVQLRTLKRNLKVIISRSLSAKQEKDNKFQQIKKEVVEMIKTQVPHLESKAFELQAGASDDFQEIGSEEKGALKRKFSMDTALEDKICGLYDLFVDGLDEVADRQLVRKLYIELAELWPNGLMDNHGIKRAICRAKERQRALYSRHKDQEKINRKKMLTGRLDLNVRAEASPSAQPQHLKDRIATESSILALTSNSKPLPNTAVATVRMSSPSTNGSSLDRLKQEKLKGSPSNTTDDTRMADGALTKKKVKRKPEVELEETHFRGLPAQQGDERFKSMKPAASLPQKPNFQPSVPPSFEQGN</sequence>
<feature type="region of interest" description="Disordered" evidence="1">
    <location>
        <begin position="403"/>
        <end position="423"/>
    </location>
</feature>
<evidence type="ECO:0000259" key="2">
    <source>
        <dbReference type="Pfam" id="PF08729"/>
    </source>
</evidence>
<dbReference type="EMBL" id="BPVZ01000012">
    <property type="protein sequence ID" value="GKU98464.1"/>
    <property type="molecule type" value="Genomic_DNA"/>
</dbReference>
<name>A0AAV5IJD8_9ROSI</name>
<dbReference type="PANTHER" id="PTHR21669:SF28">
    <property type="entry name" value="YEMANUCLEIN"/>
    <property type="match status" value="1"/>
</dbReference>
<evidence type="ECO:0000313" key="4">
    <source>
        <dbReference type="Proteomes" id="UP001054252"/>
    </source>
</evidence>
<gene>
    <name evidence="3" type="ORF">SLEP1_g11468</name>
</gene>
<feature type="compositionally biased region" description="Basic and acidic residues" evidence="1">
    <location>
        <begin position="714"/>
        <end position="724"/>
    </location>
</feature>
<feature type="region of interest" description="Disordered" evidence="1">
    <location>
        <begin position="668"/>
        <end position="763"/>
    </location>
</feature>
<feature type="compositionally biased region" description="Acidic residues" evidence="1">
    <location>
        <begin position="117"/>
        <end position="136"/>
    </location>
</feature>
<dbReference type="Pfam" id="PF08729">
    <property type="entry name" value="HUN"/>
    <property type="match status" value="1"/>
</dbReference>
<feature type="domain" description="Hpc2-related" evidence="2">
    <location>
        <begin position="119"/>
        <end position="167"/>
    </location>
</feature>